<evidence type="ECO:0000313" key="11">
    <source>
        <dbReference type="Proteomes" id="UP000295247"/>
    </source>
</evidence>
<dbReference type="PIRSF" id="PIRSF000876">
    <property type="entry name" value="RR_chemtxs_CheB"/>
    <property type="match status" value="1"/>
</dbReference>
<feature type="active site" evidence="5 6">
    <location>
        <position position="197"/>
    </location>
</feature>
<feature type="modified residue" description="4-aspartylphosphate" evidence="5 7">
    <location>
        <position position="57"/>
    </location>
</feature>
<gene>
    <name evidence="5" type="primary">cheB</name>
    <name evidence="10" type="ORF">EDC29_10833</name>
</gene>
<dbReference type="InterPro" id="IPR001789">
    <property type="entry name" value="Sig_transdc_resp-reg_receiver"/>
</dbReference>
<comment type="caution">
    <text evidence="10">The sequence shown here is derived from an EMBL/GenBank/DDBJ whole genome shotgun (WGS) entry which is preliminary data.</text>
</comment>
<dbReference type="EC" id="3.1.1.61" evidence="5"/>
<dbReference type="SUPFAM" id="SSF52172">
    <property type="entry name" value="CheY-like"/>
    <property type="match status" value="1"/>
</dbReference>
<dbReference type="InterPro" id="IPR000673">
    <property type="entry name" value="Sig_transdc_resp-reg_Me-estase"/>
</dbReference>
<feature type="active site" evidence="5 6">
    <location>
        <position position="293"/>
    </location>
</feature>
<evidence type="ECO:0000256" key="5">
    <source>
        <dbReference type="HAMAP-Rule" id="MF_00099"/>
    </source>
</evidence>
<evidence type="ECO:0000256" key="6">
    <source>
        <dbReference type="PROSITE-ProRule" id="PRU00050"/>
    </source>
</evidence>
<dbReference type="EMBL" id="SMDC01000008">
    <property type="protein sequence ID" value="TCW34873.1"/>
    <property type="molecule type" value="Genomic_DNA"/>
</dbReference>
<dbReference type="Pfam" id="PF01339">
    <property type="entry name" value="CheB_methylest"/>
    <property type="match status" value="1"/>
</dbReference>
<comment type="catalytic activity">
    <reaction evidence="5">
        <text>L-glutaminyl-[protein] + H2O = L-glutamyl-[protein] + NH4(+)</text>
        <dbReference type="Rhea" id="RHEA:16441"/>
        <dbReference type="Rhea" id="RHEA-COMP:10207"/>
        <dbReference type="Rhea" id="RHEA-COMP:10208"/>
        <dbReference type="ChEBI" id="CHEBI:15377"/>
        <dbReference type="ChEBI" id="CHEBI:28938"/>
        <dbReference type="ChEBI" id="CHEBI:29973"/>
        <dbReference type="ChEBI" id="CHEBI:30011"/>
        <dbReference type="EC" id="3.5.1.44"/>
    </reaction>
</comment>
<dbReference type="CDD" id="cd16432">
    <property type="entry name" value="CheB_Rec"/>
    <property type="match status" value="1"/>
</dbReference>
<dbReference type="GO" id="GO:0050568">
    <property type="term" value="F:protein-glutamine glutaminase activity"/>
    <property type="evidence" value="ECO:0007669"/>
    <property type="project" value="UniProtKB-UniRule"/>
</dbReference>
<comment type="subcellular location">
    <subcellularLocation>
        <location evidence="5">Cytoplasm</location>
    </subcellularLocation>
</comment>
<dbReference type="GO" id="GO:0000156">
    <property type="term" value="F:phosphorelay response regulator activity"/>
    <property type="evidence" value="ECO:0007669"/>
    <property type="project" value="InterPro"/>
</dbReference>
<name>A0A4R4A7N6_MARGR</name>
<keyword evidence="3 5" id="KW-0378">Hydrolase</keyword>
<reference evidence="10 11" key="1">
    <citation type="submission" date="2019-03" db="EMBL/GenBank/DDBJ databases">
        <title>Genomic Encyclopedia of Type Strains, Phase IV (KMG-IV): sequencing the most valuable type-strain genomes for metagenomic binning, comparative biology and taxonomic classification.</title>
        <authorList>
            <person name="Goeker M."/>
        </authorList>
    </citation>
    <scope>NUCLEOTIDE SEQUENCE [LARGE SCALE GENOMIC DNA]</scope>
    <source>
        <strain evidence="10 11">DSM 203</strain>
    </source>
</reference>
<comment type="catalytic activity">
    <reaction evidence="4 5">
        <text>[protein]-L-glutamate 5-O-methyl ester + H2O = L-glutamyl-[protein] + methanol + H(+)</text>
        <dbReference type="Rhea" id="RHEA:23236"/>
        <dbReference type="Rhea" id="RHEA-COMP:10208"/>
        <dbReference type="Rhea" id="RHEA-COMP:10311"/>
        <dbReference type="ChEBI" id="CHEBI:15377"/>
        <dbReference type="ChEBI" id="CHEBI:15378"/>
        <dbReference type="ChEBI" id="CHEBI:17790"/>
        <dbReference type="ChEBI" id="CHEBI:29973"/>
        <dbReference type="ChEBI" id="CHEBI:82795"/>
        <dbReference type="EC" id="3.1.1.61"/>
    </reaction>
</comment>
<dbReference type="AlphaFoldDB" id="A0A4R4A7N6"/>
<feature type="active site" evidence="5 6">
    <location>
        <position position="171"/>
    </location>
</feature>
<dbReference type="PANTHER" id="PTHR42872:SF6">
    <property type="entry name" value="PROTEIN-GLUTAMATE METHYLESTERASE_PROTEIN-GLUTAMINE GLUTAMINASE"/>
    <property type="match status" value="1"/>
</dbReference>
<evidence type="ECO:0000256" key="1">
    <source>
        <dbReference type="ARBA" id="ARBA00022490"/>
    </source>
</evidence>
<dbReference type="Gene3D" id="3.40.50.2300">
    <property type="match status" value="1"/>
</dbReference>
<evidence type="ECO:0000259" key="9">
    <source>
        <dbReference type="PROSITE" id="PS50122"/>
    </source>
</evidence>
<dbReference type="GO" id="GO:0005737">
    <property type="term" value="C:cytoplasm"/>
    <property type="evidence" value="ECO:0007669"/>
    <property type="project" value="UniProtKB-SubCell"/>
</dbReference>
<accession>A0A4R4A7N6</accession>
<proteinExistence type="inferred from homology"/>
<feature type="domain" description="CheB-type methylesterase" evidence="9">
    <location>
        <begin position="159"/>
        <end position="351"/>
    </location>
</feature>
<dbReference type="HAMAP" id="MF_00099">
    <property type="entry name" value="CheB_chemtxs"/>
    <property type="match status" value="1"/>
</dbReference>
<keyword evidence="2 5" id="KW-0145">Chemotaxis</keyword>
<organism evidence="10 11">
    <name type="scientific">Marichromatium gracile</name>
    <name type="common">Chromatium gracile</name>
    <dbReference type="NCBI Taxonomy" id="1048"/>
    <lineage>
        <taxon>Bacteria</taxon>
        <taxon>Pseudomonadati</taxon>
        <taxon>Pseudomonadota</taxon>
        <taxon>Gammaproteobacteria</taxon>
        <taxon>Chromatiales</taxon>
        <taxon>Chromatiaceae</taxon>
        <taxon>Marichromatium</taxon>
    </lineage>
</organism>
<dbReference type="NCBIfam" id="NF009206">
    <property type="entry name" value="PRK12555.1"/>
    <property type="match status" value="1"/>
</dbReference>
<comment type="PTM">
    <text evidence="5">Phosphorylated by CheA. Phosphorylation of the N-terminal regulatory domain activates the methylesterase activity.</text>
</comment>
<comment type="function">
    <text evidence="5">Involved in chemotaxis. Part of a chemotaxis signal transduction system that modulates chemotaxis in response to various stimuli. Catalyzes the demethylation of specific methylglutamate residues introduced into the chemoreceptors (methyl-accepting chemotaxis proteins or MCP) by CheR. Also mediates the irreversible deamidation of specific glutamine residues to glutamic acid.</text>
</comment>
<sequence length="358" mass="38191">MGRPIRVLVIDDSALVRKLLSELLEAAPDIDVVGTAQDPYVARERIKALDPDVLTLDVEMPRMDGLTFLRNLMRLHPMPVVMVSSLTERGAEVTLQALELGAVDFVCKPALDLSGRLQNYADELIAKIRVAARVRVRARPGPGATGAAAPPRPPVLRHYRTTDRIIAIGASTGGTEAIHEVLMRLPPDAPGIAIVQHIPPGFSAAFAERMNRQTGLVVKEAAEGDRMMPGHVYIAPGDRHLQLARDGARYVCRINDQPPVNLHRPSVDVLFDSVARAAGTNACAALLTGMGADGAAGLKRLHELGVYTVAQDEASSVVWGMPGEAVKRGAASAVLPLHAIADALLKAARGRAPGERSH</sequence>
<dbReference type="InterPro" id="IPR035909">
    <property type="entry name" value="CheB_C"/>
</dbReference>
<evidence type="ECO:0000259" key="8">
    <source>
        <dbReference type="PROSITE" id="PS50110"/>
    </source>
</evidence>
<evidence type="ECO:0000256" key="4">
    <source>
        <dbReference type="ARBA" id="ARBA00048267"/>
    </source>
</evidence>
<keyword evidence="1 5" id="KW-0963">Cytoplasm</keyword>
<keyword evidence="5 7" id="KW-0597">Phosphoprotein</keyword>
<dbReference type="InterPro" id="IPR011006">
    <property type="entry name" value="CheY-like_superfamily"/>
</dbReference>
<evidence type="ECO:0000313" key="10">
    <source>
        <dbReference type="EMBL" id="TCW34873.1"/>
    </source>
</evidence>
<dbReference type="Pfam" id="PF00072">
    <property type="entry name" value="Response_reg"/>
    <property type="match status" value="1"/>
</dbReference>
<comment type="similarity">
    <text evidence="5">Belongs to the CheB family.</text>
</comment>
<dbReference type="SMART" id="SM00448">
    <property type="entry name" value="REC"/>
    <property type="match status" value="1"/>
</dbReference>
<dbReference type="RefSeq" id="WP_132230011.1">
    <property type="nucleotide sequence ID" value="NZ_JAKEDQ010000012.1"/>
</dbReference>
<dbReference type="InterPro" id="IPR008248">
    <property type="entry name" value="CheB-like"/>
</dbReference>
<feature type="domain" description="Response regulatory" evidence="8">
    <location>
        <begin position="6"/>
        <end position="123"/>
    </location>
</feature>
<comment type="domain">
    <text evidence="5">Contains a C-terminal catalytic domain, and an N-terminal region which modulates catalytic activity.</text>
</comment>
<protein>
    <recommendedName>
        <fullName evidence="5">Protein-glutamate methylesterase/protein-glutamine glutaminase</fullName>
        <ecNumber evidence="5">3.1.1.61</ecNumber>
        <ecNumber evidence="5">3.5.1.44</ecNumber>
    </recommendedName>
</protein>
<dbReference type="Gene3D" id="3.40.50.180">
    <property type="entry name" value="Methylesterase CheB, C-terminal domain"/>
    <property type="match status" value="1"/>
</dbReference>
<dbReference type="CDD" id="cd17541">
    <property type="entry name" value="REC_CheB-like"/>
    <property type="match status" value="1"/>
</dbReference>
<dbReference type="PROSITE" id="PS50110">
    <property type="entry name" value="RESPONSE_REGULATORY"/>
    <property type="match status" value="1"/>
</dbReference>
<evidence type="ECO:0000256" key="7">
    <source>
        <dbReference type="PROSITE-ProRule" id="PRU00169"/>
    </source>
</evidence>
<dbReference type="EC" id="3.5.1.44" evidence="5"/>
<dbReference type="GO" id="GO:0008984">
    <property type="term" value="F:protein-glutamate methylesterase activity"/>
    <property type="evidence" value="ECO:0007669"/>
    <property type="project" value="UniProtKB-UniRule"/>
</dbReference>
<dbReference type="NCBIfam" id="NF001965">
    <property type="entry name" value="PRK00742.1"/>
    <property type="match status" value="1"/>
</dbReference>
<dbReference type="Proteomes" id="UP000295247">
    <property type="component" value="Unassembled WGS sequence"/>
</dbReference>
<dbReference type="SUPFAM" id="SSF52738">
    <property type="entry name" value="Methylesterase CheB, C-terminal domain"/>
    <property type="match status" value="1"/>
</dbReference>
<evidence type="ECO:0000256" key="2">
    <source>
        <dbReference type="ARBA" id="ARBA00022500"/>
    </source>
</evidence>
<evidence type="ECO:0000256" key="3">
    <source>
        <dbReference type="ARBA" id="ARBA00022801"/>
    </source>
</evidence>
<dbReference type="GO" id="GO:0006935">
    <property type="term" value="P:chemotaxis"/>
    <property type="evidence" value="ECO:0007669"/>
    <property type="project" value="UniProtKB-UniRule"/>
</dbReference>
<dbReference type="PROSITE" id="PS50122">
    <property type="entry name" value="CHEB"/>
    <property type="match status" value="1"/>
</dbReference>
<dbReference type="PANTHER" id="PTHR42872">
    <property type="entry name" value="PROTEIN-GLUTAMATE METHYLESTERASE/PROTEIN-GLUTAMINE GLUTAMINASE"/>
    <property type="match status" value="1"/>
</dbReference>